<proteinExistence type="predicted"/>
<dbReference type="AlphaFoldDB" id="A0A2H3DB55"/>
<evidence type="ECO:0000313" key="1">
    <source>
        <dbReference type="EMBL" id="PBK86307.1"/>
    </source>
</evidence>
<keyword evidence="2" id="KW-1185">Reference proteome</keyword>
<dbReference type="EMBL" id="KZ293685">
    <property type="protein sequence ID" value="PBK86307.1"/>
    <property type="molecule type" value="Genomic_DNA"/>
</dbReference>
<reference evidence="2" key="1">
    <citation type="journal article" date="2017" name="Nat. Ecol. Evol.">
        <title>Genome expansion and lineage-specific genetic innovations in the forest pathogenic fungi Armillaria.</title>
        <authorList>
            <person name="Sipos G."/>
            <person name="Prasanna A.N."/>
            <person name="Walter M.C."/>
            <person name="O'Connor E."/>
            <person name="Balint B."/>
            <person name="Krizsan K."/>
            <person name="Kiss B."/>
            <person name="Hess J."/>
            <person name="Varga T."/>
            <person name="Slot J."/>
            <person name="Riley R."/>
            <person name="Boka B."/>
            <person name="Rigling D."/>
            <person name="Barry K."/>
            <person name="Lee J."/>
            <person name="Mihaltcheva S."/>
            <person name="LaButti K."/>
            <person name="Lipzen A."/>
            <person name="Waldron R."/>
            <person name="Moloney N.M."/>
            <person name="Sperisen C."/>
            <person name="Kredics L."/>
            <person name="Vagvoelgyi C."/>
            <person name="Patrignani A."/>
            <person name="Fitzpatrick D."/>
            <person name="Nagy I."/>
            <person name="Doyle S."/>
            <person name="Anderson J.B."/>
            <person name="Grigoriev I.V."/>
            <person name="Gueldener U."/>
            <person name="Muensterkoetter M."/>
            <person name="Nagy L.G."/>
        </authorList>
    </citation>
    <scope>NUCLEOTIDE SEQUENCE [LARGE SCALE GENOMIC DNA]</scope>
    <source>
        <strain evidence="2">Ar21-2</strain>
    </source>
</reference>
<name>A0A2H3DB55_ARMGA</name>
<accession>A0A2H3DB55</accession>
<protein>
    <submittedName>
        <fullName evidence="1">Uncharacterized protein</fullName>
    </submittedName>
</protein>
<organism evidence="1 2">
    <name type="scientific">Armillaria gallica</name>
    <name type="common">Bulbous honey fungus</name>
    <name type="synonym">Armillaria bulbosa</name>
    <dbReference type="NCBI Taxonomy" id="47427"/>
    <lineage>
        <taxon>Eukaryota</taxon>
        <taxon>Fungi</taxon>
        <taxon>Dikarya</taxon>
        <taxon>Basidiomycota</taxon>
        <taxon>Agaricomycotina</taxon>
        <taxon>Agaricomycetes</taxon>
        <taxon>Agaricomycetidae</taxon>
        <taxon>Agaricales</taxon>
        <taxon>Marasmiineae</taxon>
        <taxon>Physalacriaceae</taxon>
        <taxon>Armillaria</taxon>
    </lineage>
</organism>
<evidence type="ECO:0000313" key="2">
    <source>
        <dbReference type="Proteomes" id="UP000217790"/>
    </source>
</evidence>
<dbReference type="Proteomes" id="UP000217790">
    <property type="component" value="Unassembled WGS sequence"/>
</dbReference>
<dbReference type="InParanoid" id="A0A2H3DB55"/>
<gene>
    <name evidence="1" type="ORF">ARMGADRAFT_1086779</name>
</gene>
<sequence>MKLKLEGSAGYLQQWFKTNTNNVRRPAPNHFSYEHRLRLYVQCEIQKAIKAPSFSTIPTERTNATADTILGHRLLSAEGLSQRSAFRHAHTYTGPSIIP</sequence>